<dbReference type="PANTHER" id="PTHR46526:SF1">
    <property type="entry name" value="CHORDIN"/>
    <property type="match status" value="1"/>
</dbReference>
<feature type="domain" description="VWFC" evidence="3">
    <location>
        <begin position="606"/>
        <end position="666"/>
    </location>
</feature>
<organism evidence="5 6">
    <name type="scientific">Accipiter nisus</name>
    <name type="common">Eurasian sparrowhawk</name>
    <dbReference type="NCBI Taxonomy" id="211598"/>
    <lineage>
        <taxon>Eukaryota</taxon>
        <taxon>Metazoa</taxon>
        <taxon>Chordata</taxon>
        <taxon>Craniata</taxon>
        <taxon>Vertebrata</taxon>
        <taxon>Euteleostomi</taxon>
        <taxon>Archelosauria</taxon>
        <taxon>Archosauria</taxon>
        <taxon>Dinosauria</taxon>
        <taxon>Saurischia</taxon>
        <taxon>Theropoda</taxon>
        <taxon>Coelurosauria</taxon>
        <taxon>Aves</taxon>
        <taxon>Neognathae</taxon>
        <taxon>Neoaves</taxon>
        <taxon>Telluraves</taxon>
        <taxon>Accipitrimorphae</taxon>
        <taxon>Accipitriformes</taxon>
        <taxon>Accipitridae</taxon>
        <taxon>Accipitrinae</taxon>
        <taxon>Accipiter</taxon>
    </lineage>
</organism>
<sequence>WHPDLGEPFGVMRCVICHCEPQRNRRGKPAGKVNCKNMKQDCPVPACPRATLLPGHCCHTCPKGEACGEPPALHPQGPPWAWEGGHCFVALLTSGPEPWHPTSSAVAKARFTLLRSYLLFSISYERLGRPSRVRFSDPEGNVLFEHPVQKSAAPEDGMLCGMWRTVSKANIQLLRGEQLRVSLVTRAQPSGEVHGHILKHRALFAETFGAILTSSDPTHLGAGGMAMLTLSDTENNLHFILMARGLLEPESPWVPLRVRILHQGQTLREVRANITVEVKLSVPPRAQQLRCPLVQWGGHSPPLPTMPTSHTLPTPCLSPRAEAIQSVLCGADALLPTKTGAVGSAKLALHENGTLEYQVQVVGTASEVVGITLETKPRRKSKRNVLFDMTPSYKDGLARGAWQSPSARDAHMLLQNELFLNVATKDWAEGELRGQVISLPYSGLLARYTEMPVVLAGQLVSPPVGSGAGGHAWLSLDEHCHLHYEISVAGLGRPADGTVSAHLHGVAELGEMGARPHQHKRLLKGFYSTEAQGVVKDLDADLLQHLAQGTAFLQVSTKAHPHGEMRGRVHIPNRCHAGGTRLAPGEAELSEGAKTRDLEQLKKDPNSCFFEGQHRAHGTRWAPDYDKKCSICSCQKRTVICDPILCQPLNCTHQVHPEELCCPVCEEKKMGQEELKLERARDSSEGCYFDGDKTWRGSGTRWHPVVPPFGLIKCAICTCKGTTGEVHCEKVQCPRLTCANPVRASPSDCCKQCPGTCTSLLVPELADTMQADGPRACRFGRRWYLNNESWHPSVPPFGEMKCILCWCVVSVPGLGWHQVKEKAPLCQSPVLRGWVGEQPGVAPQGPTVPMV</sequence>
<dbReference type="GO" id="GO:0009953">
    <property type="term" value="P:dorsal/ventral pattern formation"/>
    <property type="evidence" value="ECO:0007669"/>
    <property type="project" value="TreeGrafter"/>
</dbReference>
<dbReference type="PROSITE" id="PS01208">
    <property type="entry name" value="VWFC_1"/>
    <property type="match status" value="1"/>
</dbReference>
<name>A0A8B9MVA2_9AVES</name>
<dbReference type="SUPFAM" id="SSF57603">
    <property type="entry name" value="FnI-like domain"/>
    <property type="match status" value="2"/>
</dbReference>
<dbReference type="PANTHER" id="PTHR46526">
    <property type="entry name" value="CHORDIN"/>
    <property type="match status" value="1"/>
</dbReference>
<dbReference type="AlphaFoldDB" id="A0A8B9MVA2"/>
<evidence type="ECO:0000313" key="5">
    <source>
        <dbReference type="Ensembl" id="ENSANIP00000014409.1"/>
    </source>
</evidence>
<dbReference type="InterPro" id="IPR052278">
    <property type="entry name" value="Chordin-like_regulators"/>
</dbReference>
<dbReference type="GO" id="GO:0036122">
    <property type="term" value="F:BMP binding"/>
    <property type="evidence" value="ECO:0007669"/>
    <property type="project" value="TreeGrafter"/>
</dbReference>
<dbReference type="Pfam" id="PF00093">
    <property type="entry name" value="VWC"/>
    <property type="match status" value="2"/>
</dbReference>
<feature type="domain" description="VWFC" evidence="3">
    <location>
        <begin position="685"/>
        <end position="754"/>
    </location>
</feature>
<dbReference type="Gene3D" id="2.10.70.10">
    <property type="entry name" value="Complement Module, domain 1"/>
    <property type="match status" value="1"/>
</dbReference>
<proteinExistence type="predicted"/>
<reference evidence="5" key="1">
    <citation type="submission" date="2025-08" db="UniProtKB">
        <authorList>
            <consortium name="Ensembl"/>
        </authorList>
    </citation>
    <scope>IDENTIFICATION</scope>
</reference>
<protein>
    <recommendedName>
        <fullName evidence="1">Chordin</fullName>
    </recommendedName>
</protein>
<dbReference type="GO" id="GO:0005615">
    <property type="term" value="C:extracellular space"/>
    <property type="evidence" value="ECO:0007669"/>
    <property type="project" value="TreeGrafter"/>
</dbReference>
<evidence type="ECO:0000259" key="3">
    <source>
        <dbReference type="PROSITE" id="PS50184"/>
    </source>
</evidence>
<dbReference type="PROSITE" id="PS50184">
    <property type="entry name" value="VWFC_2"/>
    <property type="match status" value="2"/>
</dbReference>
<dbReference type="SMART" id="SM00214">
    <property type="entry name" value="VWC"/>
    <property type="match status" value="2"/>
</dbReference>
<feature type="domain" description="CHRD" evidence="4">
    <location>
        <begin position="320"/>
        <end position="441"/>
    </location>
</feature>
<dbReference type="InterPro" id="IPR001007">
    <property type="entry name" value="VWF_dom"/>
</dbReference>
<dbReference type="GO" id="GO:0030514">
    <property type="term" value="P:negative regulation of BMP signaling pathway"/>
    <property type="evidence" value="ECO:0007669"/>
    <property type="project" value="TreeGrafter"/>
</dbReference>
<dbReference type="Proteomes" id="UP000694541">
    <property type="component" value="Unplaced"/>
</dbReference>
<keyword evidence="6" id="KW-1185">Reference proteome</keyword>
<keyword evidence="2" id="KW-0217">Developmental protein</keyword>
<dbReference type="Pfam" id="PF07452">
    <property type="entry name" value="CHRD"/>
    <property type="match status" value="3"/>
</dbReference>
<evidence type="ECO:0000256" key="2">
    <source>
        <dbReference type="PROSITE-ProRule" id="PRU00230"/>
    </source>
</evidence>
<evidence type="ECO:0000313" key="6">
    <source>
        <dbReference type="Proteomes" id="UP000694541"/>
    </source>
</evidence>
<evidence type="ECO:0000256" key="1">
    <source>
        <dbReference type="ARBA" id="ARBA00016968"/>
    </source>
</evidence>
<dbReference type="InterPro" id="IPR010895">
    <property type="entry name" value="CHRD"/>
</dbReference>
<dbReference type="Gene3D" id="6.20.200.20">
    <property type="match status" value="1"/>
</dbReference>
<accession>A0A8B9MVA2</accession>
<reference evidence="5" key="2">
    <citation type="submission" date="2025-09" db="UniProtKB">
        <authorList>
            <consortium name="Ensembl"/>
        </authorList>
    </citation>
    <scope>IDENTIFICATION</scope>
</reference>
<dbReference type="PROSITE" id="PS50933">
    <property type="entry name" value="CHRD"/>
    <property type="match status" value="3"/>
</dbReference>
<dbReference type="SMART" id="SM00754">
    <property type="entry name" value="CHRD"/>
    <property type="match status" value="4"/>
</dbReference>
<evidence type="ECO:0000259" key="4">
    <source>
        <dbReference type="PROSITE" id="PS50933"/>
    </source>
</evidence>
<feature type="domain" description="CHRD" evidence="4">
    <location>
        <begin position="84"/>
        <end position="202"/>
    </location>
</feature>
<feature type="domain" description="CHRD" evidence="4">
    <location>
        <begin position="447"/>
        <end position="574"/>
    </location>
</feature>
<dbReference type="Ensembl" id="ENSANIT00000014905.1">
    <property type="protein sequence ID" value="ENSANIP00000014409.1"/>
    <property type="gene ID" value="ENSANIG00000009700.1"/>
</dbReference>